<feature type="transmembrane region" description="Helical" evidence="6">
    <location>
        <begin position="330"/>
        <end position="352"/>
    </location>
</feature>
<keyword evidence="9" id="KW-1185">Reference proteome</keyword>
<dbReference type="EMBL" id="JAEAOA010000437">
    <property type="protein sequence ID" value="KAK3594570.1"/>
    <property type="molecule type" value="Genomic_DNA"/>
</dbReference>
<dbReference type="GO" id="GO:0008195">
    <property type="term" value="F:phosphatidate phosphatase activity"/>
    <property type="evidence" value="ECO:0007669"/>
    <property type="project" value="TreeGrafter"/>
</dbReference>
<evidence type="ECO:0000256" key="1">
    <source>
        <dbReference type="ARBA" id="ARBA00004141"/>
    </source>
</evidence>
<dbReference type="Proteomes" id="UP001195483">
    <property type="component" value="Unassembled WGS sequence"/>
</dbReference>
<evidence type="ECO:0000256" key="6">
    <source>
        <dbReference type="SAM" id="Phobius"/>
    </source>
</evidence>
<dbReference type="PANTHER" id="PTHR10165">
    <property type="entry name" value="LIPID PHOSPHATE PHOSPHATASE"/>
    <property type="match status" value="1"/>
</dbReference>
<dbReference type="SUPFAM" id="SSF48317">
    <property type="entry name" value="Acid phosphatase/Vanadium-dependent haloperoxidase"/>
    <property type="match status" value="1"/>
</dbReference>
<organism evidence="8 9">
    <name type="scientific">Potamilus streckersoni</name>
    <dbReference type="NCBI Taxonomy" id="2493646"/>
    <lineage>
        <taxon>Eukaryota</taxon>
        <taxon>Metazoa</taxon>
        <taxon>Spiralia</taxon>
        <taxon>Lophotrochozoa</taxon>
        <taxon>Mollusca</taxon>
        <taxon>Bivalvia</taxon>
        <taxon>Autobranchia</taxon>
        <taxon>Heteroconchia</taxon>
        <taxon>Palaeoheterodonta</taxon>
        <taxon>Unionida</taxon>
        <taxon>Unionoidea</taxon>
        <taxon>Unionidae</taxon>
        <taxon>Ambleminae</taxon>
        <taxon>Lampsilini</taxon>
        <taxon>Potamilus</taxon>
    </lineage>
</organism>
<dbReference type="GO" id="GO:0007165">
    <property type="term" value="P:signal transduction"/>
    <property type="evidence" value="ECO:0007669"/>
    <property type="project" value="TreeGrafter"/>
</dbReference>
<feature type="transmembrane region" description="Helical" evidence="6">
    <location>
        <begin position="153"/>
        <end position="175"/>
    </location>
</feature>
<feature type="domain" description="Phosphatidic acid phosphatase type 2/haloperoxidase" evidence="7">
    <location>
        <begin position="203"/>
        <end position="345"/>
    </location>
</feature>
<comment type="subcellular location">
    <subcellularLocation>
        <location evidence="1">Membrane</location>
        <topology evidence="1">Multi-pass membrane protein</topology>
    </subcellularLocation>
</comment>
<evidence type="ECO:0000313" key="8">
    <source>
        <dbReference type="EMBL" id="KAK3594570.1"/>
    </source>
</evidence>
<dbReference type="InterPro" id="IPR036938">
    <property type="entry name" value="PAP2/HPO_sf"/>
</dbReference>
<feature type="transmembrane region" description="Helical" evidence="6">
    <location>
        <begin position="87"/>
        <end position="110"/>
    </location>
</feature>
<dbReference type="GO" id="GO:0005886">
    <property type="term" value="C:plasma membrane"/>
    <property type="evidence" value="ECO:0007669"/>
    <property type="project" value="TreeGrafter"/>
</dbReference>
<gene>
    <name evidence="8" type="ORF">CHS0354_006259</name>
</gene>
<reference evidence="8" key="3">
    <citation type="submission" date="2023-05" db="EMBL/GenBank/DDBJ databases">
        <authorList>
            <person name="Smith C.H."/>
        </authorList>
    </citation>
    <scope>NUCLEOTIDE SEQUENCE</scope>
    <source>
        <strain evidence="8">CHS0354</strain>
        <tissue evidence="8">Mantle</tissue>
    </source>
</reference>
<protein>
    <recommendedName>
        <fullName evidence="7">Phosphatidic acid phosphatase type 2/haloperoxidase domain-containing protein</fullName>
    </recommendedName>
</protein>
<dbReference type="Gene3D" id="1.20.144.10">
    <property type="entry name" value="Phosphatidic acid phosphatase type 2/haloperoxidase"/>
    <property type="match status" value="1"/>
</dbReference>
<name>A0AAE0VZB3_9BIVA</name>
<dbReference type="GO" id="GO:0046839">
    <property type="term" value="P:phospholipid dephosphorylation"/>
    <property type="evidence" value="ECO:0007669"/>
    <property type="project" value="TreeGrafter"/>
</dbReference>
<dbReference type="Pfam" id="PF01569">
    <property type="entry name" value="PAP2"/>
    <property type="match status" value="1"/>
</dbReference>
<dbReference type="CDD" id="cd03384">
    <property type="entry name" value="PAP2_wunen"/>
    <property type="match status" value="1"/>
</dbReference>
<proteinExistence type="inferred from homology"/>
<reference evidence="8" key="2">
    <citation type="journal article" date="2021" name="Genome Biol. Evol.">
        <title>Developing a high-quality reference genome for a parasitic bivalve with doubly uniparental inheritance (Bivalvia: Unionida).</title>
        <authorList>
            <person name="Smith C.H."/>
        </authorList>
    </citation>
    <scope>NUCLEOTIDE SEQUENCE</scope>
    <source>
        <strain evidence="8">CHS0354</strain>
        <tissue evidence="8">Mantle</tissue>
    </source>
</reference>
<reference evidence="8" key="1">
    <citation type="journal article" date="2021" name="Genome Biol. Evol.">
        <title>A High-Quality Reference Genome for a Parasitic Bivalve with Doubly Uniparental Inheritance (Bivalvia: Unionida).</title>
        <authorList>
            <person name="Smith C.H."/>
        </authorList>
    </citation>
    <scope>NUCLEOTIDE SEQUENCE</scope>
    <source>
        <strain evidence="8">CHS0354</strain>
    </source>
</reference>
<sequence>MLPKDKKGSGKLLLYTGDTLPDGVLCTSTKERRIESLCHPAQLSNNSMGIYTSETEGGSVENLHVKEGKDDLTEMSDDYRQGERGKILVCVTFVLELLILAAVIVLEYFLRWSTLFPLRKQNFSCVDPELSYSKDDSSYSAFAFSNTVPDDTIYALTFCVPPFVIIVGEIGVWTFSVEEQKAIKVGCRACAMPQVARRLLRFIAVFFFGVFTLMIFVDLIKLVIGRLRPNFLEICEVNKTMCAANSNFGGDEMCLTDDELTLRDARTSFPSMFCAITAYSAIFIAIYIHGALRTRSVRVLRPFLALAFCMLSLLNGLSELASHRSFWTDVVVGFAMGIVMAVYLGSFVLYHFREYVSERKLIRMLHGFMMDHQLLNEITKDGKLRLFPFPFHIPRAHTGPRQNYQRFDGIKPHNPPLEVYRDLVNDPYRDPNGTSIGASQEQGISHL</sequence>
<dbReference type="AlphaFoldDB" id="A0AAE0VZB3"/>
<keyword evidence="5 6" id="KW-0472">Membrane</keyword>
<accession>A0AAE0VZB3</accession>
<evidence type="ECO:0000256" key="3">
    <source>
        <dbReference type="ARBA" id="ARBA00022692"/>
    </source>
</evidence>
<dbReference type="SMART" id="SM00014">
    <property type="entry name" value="acidPPc"/>
    <property type="match status" value="1"/>
</dbReference>
<feature type="transmembrane region" description="Helical" evidence="6">
    <location>
        <begin position="269"/>
        <end position="288"/>
    </location>
</feature>
<evidence type="ECO:0000259" key="7">
    <source>
        <dbReference type="SMART" id="SM00014"/>
    </source>
</evidence>
<dbReference type="InterPro" id="IPR043216">
    <property type="entry name" value="PAP-like"/>
</dbReference>
<evidence type="ECO:0000256" key="4">
    <source>
        <dbReference type="ARBA" id="ARBA00022989"/>
    </source>
</evidence>
<keyword evidence="4 6" id="KW-1133">Transmembrane helix</keyword>
<evidence type="ECO:0000256" key="5">
    <source>
        <dbReference type="ARBA" id="ARBA00023136"/>
    </source>
</evidence>
<evidence type="ECO:0000313" key="9">
    <source>
        <dbReference type="Proteomes" id="UP001195483"/>
    </source>
</evidence>
<evidence type="ECO:0000256" key="2">
    <source>
        <dbReference type="ARBA" id="ARBA00008816"/>
    </source>
</evidence>
<keyword evidence="3 6" id="KW-0812">Transmembrane</keyword>
<feature type="transmembrane region" description="Helical" evidence="6">
    <location>
        <begin position="300"/>
        <end position="318"/>
    </location>
</feature>
<comment type="caution">
    <text evidence="8">The sequence shown here is derived from an EMBL/GenBank/DDBJ whole genome shotgun (WGS) entry which is preliminary data.</text>
</comment>
<comment type="similarity">
    <text evidence="2">Belongs to the PA-phosphatase related phosphoesterase family.</text>
</comment>
<feature type="transmembrane region" description="Helical" evidence="6">
    <location>
        <begin position="202"/>
        <end position="224"/>
    </location>
</feature>
<dbReference type="InterPro" id="IPR000326">
    <property type="entry name" value="PAP2/HPO"/>
</dbReference>
<dbReference type="GO" id="GO:0006644">
    <property type="term" value="P:phospholipid metabolic process"/>
    <property type="evidence" value="ECO:0007669"/>
    <property type="project" value="InterPro"/>
</dbReference>
<dbReference type="PANTHER" id="PTHR10165:SF103">
    <property type="entry name" value="PHOSPHOLIPID PHOSPHATASE HOMOLOG 1.2 HOMOLOG"/>
    <property type="match status" value="1"/>
</dbReference>